<dbReference type="AlphaFoldDB" id="A0AA39Q6V7"/>
<dbReference type="EMBL" id="JAUEPU010000013">
    <property type="protein sequence ID" value="KAK0497116.1"/>
    <property type="molecule type" value="Genomic_DNA"/>
</dbReference>
<protein>
    <submittedName>
        <fullName evidence="1">Uncharacterized protein</fullName>
    </submittedName>
</protein>
<keyword evidence="2" id="KW-1185">Reference proteome</keyword>
<sequence length="165" mass="18618">MSYGVGRSMQAVDYHIRGARPSNTHYDKYKATSASGLSSCTWFIDFRYGARSIWIHRLSSGSGVQGFPRVTRLLVTELRDCRTFRDVASDSLRGHGTDSLARSSPPSWWLKLAQAYKTDMIASTTTLVLDELIQAQPQRLEFYDETLLEGGMEGRMKRVNEGDKD</sequence>
<gene>
    <name evidence="1" type="ORF">EDD18DRAFT_1104571</name>
</gene>
<proteinExistence type="predicted"/>
<accession>A0AA39Q6V7</accession>
<dbReference type="Proteomes" id="UP001175228">
    <property type="component" value="Unassembled WGS sequence"/>
</dbReference>
<comment type="caution">
    <text evidence="1">The sequence shown here is derived from an EMBL/GenBank/DDBJ whole genome shotgun (WGS) entry which is preliminary data.</text>
</comment>
<evidence type="ECO:0000313" key="2">
    <source>
        <dbReference type="Proteomes" id="UP001175228"/>
    </source>
</evidence>
<evidence type="ECO:0000313" key="1">
    <source>
        <dbReference type="EMBL" id="KAK0497116.1"/>
    </source>
</evidence>
<name>A0AA39Q6V7_9AGAR</name>
<reference evidence="1" key="1">
    <citation type="submission" date="2023-06" db="EMBL/GenBank/DDBJ databases">
        <authorList>
            <consortium name="Lawrence Berkeley National Laboratory"/>
            <person name="Ahrendt S."/>
            <person name="Sahu N."/>
            <person name="Indic B."/>
            <person name="Wong-Bajracharya J."/>
            <person name="Merenyi Z."/>
            <person name="Ke H.-M."/>
            <person name="Monk M."/>
            <person name="Kocsube S."/>
            <person name="Drula E."/>
            <person name="Lipzen A."/>
            <person name="Balint B."/>
            <person name="Henrissat B."/>
            <person name="Andreopoulos B."/>
            <person name="Martin F.M."/>
            <person name="Harder C.B."/>
            <person name="Rigling D."/>
            <person name="Ford K.L."/>
            <person name="Foster G.D."/>
            <person name="Pangilinan J."/>
            <person name="Papanicolaou A."/>
            <person name="Barry K."/>
            <person name="LaButti K."/>
            <person name="Viragh M."/>
            <person name="Koriabine M."/>
            <person name="Yan M."/>
            <person name="Riley R."/>
            <person name="Champramary S."/>
            <person name="Plett K.L."/>
            <person name="Tsai I.J."/>
            <person name="Slot J."/>
            <person name="Sipos G."/>
            <person name="Plett J."/>
            <person name="Nagy L.G."/>
            <person name="Grigoriev I.V."/>
        </authorList>
    </citation>
    <scope>NUCLEOTIDE SEQUENCE</scope>
    <source>
        <strain evidence="1">HWK02</strain>
    </source>
</reference>
<organism evidence="1 2">
    <name type="scientific">Armillaria luteobubalina</name>
    <dbReference type="NCBI Taxonomy" id="153913"/>
    <lineage>
        <taxon>Eukaryota</taxon>
        <taxon>Fungi</taxon>
        <taxon>Dikarya</taxon>
        <taxon>Basidiomycota</taxon>
        <taxon>Agaricomycotina</taxon>
        <taxon>Agaricomycetes</taxon>
        <taxon>Agaricomycetidae</taxon>
        <taxon>Agaricales</taxon>
        <taxon>Marasmiineae</taxon>
        <taxon>Physalacriaceae</taxon>
        <taxon>Armillaria</taxon>
    </lineage>
</organism>